<dbReference type="GO" id="GO:0043190">
    <property type="term" value="C:ATP-binding cassette (ABC) transporter complex"/>
    <property type="evidence" value="ECO:0007669"/>
    <property type="project" value="InterPro"/>
</dbReference>
<dbReference type="Pfam" id="PF12974">
    <property type="entry name" value="Phosphonate-bd"/>
    <property type="match status" value="1"/>
</dbReference>
<dbReference type="AlphaFoldDB" id="A0A2W5TFK6"/>
<dbReference type="Proteomes" id="UP000249061">
    <property type="component" value="Unassembled WGS sequence"/>
</dbReference>
<dbReference type="EMBL" id="QFQP01000018">
    <property type="protein sequence ID" value="PZR10205.1"/>
    <property type="molecule type" value="Genomic_DNA"/>
</dbReference>
<dbReference type="SUPFAM" id="SSF53850">
    <property type="entry name" value="Periplasmic binding protein-like II"/>
    <property type="match status" value="1"/>
</dbReference>
<dbReference type="PANTHER" id="PTHR35841">
    <property type="entry name" value="PHOSPHONATES-BINDING PERIPLASMIC PROTEIN"/>
    <property type="match status" value="1"/>
</dbReference>
<dbReference type="PANTHER" id="PTHR35841:SF1">
    <property type="entry name" value="PHOSPHONATES-BINDING PERIPLASMIC PROTEIN"/>
    <property type="match status" value="1"/>
</dbReference>
<evidence type="ECO:0008006" key="5">
    <source>
        <dbReference type="Google" id="ProtNLM"/>
    </source>
</evidence>
<gene>
    <name evidence="3" type="ORF">DI536_20480</name>
</gene>
<proteinExistence type="inferred from homology"/>
<reference evidence="3 4" key="1">
    <citation type="submission" date="2017-08" db="EMBL/GenBank/DDBJ databases">
        <title>Infants hospitalized years apart are colonized by the same room-sourced microbial strains.</title>
        <authorList>
            <person name="Brooks B."/>
            <person name="Olm M.R."/>
            <person name="Firek B.A."/>
            <person name="Baker R."/>
            <person name="Thomas B.C."/>
            <person name="Morowitz M.J."/>
            <person name="Banfield J.F."/>
        </authorList>
    </citation>
    <scope>NUCLEOTIDE SEQUENCE [LARGE SCALE GENOMIC DNA]</scope>
    <source>
        <strain evidence="3">S2_003_000_R2_14</strain>
    </source>
</reference>
<dbReference type="GO" id="GO:0055085">
    <property type="term" value="P:transmembrane transport"/>
    <property type="evidence" value="ECO:0007669"/>
    <property type="project" value="InterPro"/>
</dbReference>
<dbReference type="NCBIfam" id="TIGR01098">
    <property type="entry name" value="3A0109s03R"/>
    <property type="match status" value="1"/>
</dbReference>
<dbReference type="CDD" id="cd01071">
    <property type="entry name" value="PBP2_PhnD_like"/>
    <property type="match status" value="1"/>
</dbReference>
<sequence length="299" mass="32537">MKRVALLFLMLACAPSEPVPQPPSRHITSTPPVFSPPAGFTKLRVGLVPFLSKDTISAAHSRLGEYLSKTLSVPVELIVADDYGDAIDRMQRGEFDLVELSPLVYVEASSRMQLRCLVQTIADGSATASGYIFVRDDSPRRTIEDLKGASFGFVDPMSTSGSLFARKLLKDKGFDLARDLARQEFLGNHEAVLLAVMEGRVDVGATYQGAFGSLWRSKGVDPLTFRVIAKTPRTPRDIFCVRPELPAEIAEAITGALLSLTGRERAGREILGPLSLNGFQPANDRAYDEVRSVAAELAK</sequence>
<dbReference type="Gene3D" id="3.40.190.10">
    <property type="entry name" value="Periplasmic binding protein-like II"/>
    <property type="match status" value="2"/>
</dbReference>
<evidence type="ECO:0000313" key="4">
    <source>
        <dbReference type="Proteomes" id="UP000249061"/>
    </source>
</evidence>
<dbReference type="InterPro" id="IPR005770">
    <property type="entry name" value="PhnD"/>
</dbReference>
<organism evidence="3 4">
    <name type="scientific">Archangium gephyra</name>
    <dbReference type="NCBI Taxonomy" id="48"/>
    <lineage>
        <taxon>Bacteria</taxon>
        <taxon>Pseudomonadati</taxon>
        <taxon>Myxococcota</taxon>
        <taxon>Myxococcia</taxon>
        <taxon>Myxococcales</taxon>
        <taxon>Cystobacterineae</taxon>
        <taxon>Archangiaceae</taxon>
        <taxon>Archangium</taxon>
    </lineage>
</organism>
<evidence type="ECO:0000313" key="3">
    <source>
        <dbReference type="EMBL" id="PZR10205.1"/>
    </source>
</evidence>
<protein>
    <recommendedName>
        <fullName evidence="5">Phosphonate ABC transporter substrate-binding protein</fullName>
    </recommendedName>
</protein>
<accession>A0A2W5TFK6</accession>
<comment type="caution">
    <text evidence="3">The sequence shown here is derived from an EMBL/GenBank/DDBJ whole genome shotgun (WGS) entry which is preliminary data.</text>
</comment>
<evidence type="ECO:0000256" key="1">
    <source>
        <dbReference type="ARBA" id="ARBA00007162"/>
    </source>
</evidence>
<keyword evidence="2" id="KW-0732">Signal</keyword>
<evidence type="ECO:0000256" key="2">
    <source>
        <dbReference type="ARBA" id="ARBA00022729"/>
    </source>
</evidence>
<comment type="similarity">
    <text evidence="1">Belongs to the phosphate/phosphite/phosphonate binding protein family.</text>
</comment>
<name>A0A2W5TFK6_9BACT</name>